<gene>
    <name evidence="2" type="ORF">GCM10010974_12690</name>
</gene>
<comment type="caution">
    <text evidence="2">The sequence shown here is derived from an EMBL/GenBank/DDBJ whole genome shotgun (WGS) entry which is preliminary data.</text>
</comment>
<evidence type="ECO:0000256" key="1">
    <source>
        <dbReference type="SAM" id="MobiDB-lite"/>
    </source>
</evidence>
<dbReference type="Proteomes" id="UP000632322">
    <property type="component" value="Unassembled WGS sequence"/>
</dbReference>
<organism evidence="2 3">
    <name type="scientific">Brevibacterium sediminis</name>
    <dbReference type="NCBI Taxonomy" id="1857024"/>
    <lineage>
        <taxon>Bacteria</taxon>
        <taxon>Bacillati</taxon>
        <taxon>Actinomycetota</taxon>
        <taxon>Actinomycetes</taxon>
        <taxon>Micrococcales</taxon>
        <taxon>Brevibacteriaceae</taxon>
        <taxon>Brevibacterium</taxon>
    </lineage>
</organism>
<feature type="compositionally biased region" description="Basic and acidic residues" evidence="1">
    <location>
        <begin position="716"/>
        <end position="725"/>
    </location>
</feature>
<dbReference type="Pfam" id="PF05787">
    <property type="entry name" value="PhoX"/>
    <property type="match status" value="1"/>
</dbReference>
<feature type="region of interest" description="Disordered" evidence="1">
    <location>
        <begin position="826"/>
        <end position="847"/>
    </location>
</feature>
<sequence length="847" mass="88969">MRTFLPMADHVRGKRSPVTCALKCDNACLKATCNTSANGYFRDIVNAKLSRRAVLGASAAGALAIAVTTAPSPTARSAAAATAGSLAFTAIDPVQHEVDEFVVPEGYSWHPIVRWGDPLFPDSPKFDPENQSPEAQRRQFGYNNDFLSIQIDPDDSNRAVLFANQEYTNDAIMYPEDMDGADQRAISREAHGLTVAELIRTDEKSTWTIDVNGKKNRRFLIDTEYEFTGPAAGSDLLRTKDYPNGDKAQGTLGNCSGGLTPWGTLVSGEENFNSYFKAQGTSAADKRYGLDSEDSANGWEADVDRFDTNNPGYANEANRFGWIVEVDPWDPKSTPHKHTNMGRFKHEGANITISDSGHAVAYMGDDEKFDYLYKFVSKDTYVEGDREHNKTLLTDGDLYVAKFTGNSPKSEIDGSGEVPADGEFDGSGQWLPLVKDGKSQVSGFSVEEVLVNTRLAADKVGPTKMDRCEDVEPNPVNGRIYVACTNNSDRGTDGKAAADEANPRTENRDGHIVEITERSGDHTGTEFDWTLLLVCGDPKQGDATYFSGFPADQVSPISCPDNVAFDTAGNLWISTDGAPDGIGYCDGLFKVTIDGDQRGRVEQFLSVPREAEVCGPLVHDEYESAFVAVQHPGEDGSYADQHSQFPDYVDATDVDKGVAAMPRPTVVQVIKGDGGSAPDPTEPPKDQDSDADGTDEGAKDSDENGSSDGAGTGEDTDAKGDRTGTDADSSGSTAGSQDGAKDAAAAGAAASAGSDGGSGSGGSGGSGSGGGSSNGGSGSGGSGSGGSGSDGGELPWTGTDSTLPLLGGGAGLLAVGGAMATAAHLRRKNADGTESEQDSPTEFQGDL</sequence>
<dbReference type="InterPro" id="IPR006311">
    <property type="entry name" value="TAT_signal"/>
</dbReference>
<dbReference type="SUPFAM" id="SSF63829">
    <property type="entry name" value="Calcium-dependent phosphotriesterase"/>
    <property type="match status" value="1"/>
</dbReference>
<accession>A0ABQ1LZG0</accession>
<feature type="compositionally biased region" description="Low complexity" evidence="1">
    <location>
        <begin position="734"/>
        <end position="753"/>
    </location>
</feature>
<dbReference type="EMBL" id="BMJG01000003">
    <property type="protein sequence ID" value="GGC31746.1"/>
    <property type="molecule type" value="Genomic_DNA"/>
</dbReference>
<protein>
    <submittedName>
        <fullName evidence="2">Phosphatase</fullName>
    </submittedName>
</protein>
<dbReference type="PANTHER" id="PTHR35399:SF2">
    <property type="entry name" value="DUF839 DOMAIN-CONTAINING PROTEIN"/>
    <property type="match status" value="1"/>
</dbReference>
<keyword evidence="3" id="KW-1185">Reference proteome</keyword>
<feature type="region of interest" description="Disordered" evidence="1">
    <location>
        <begin position="669"/>
        <end position="810"/>
    </location>
</feature>
<dbReference type="PROSITE" id="PS51318">
    <property type="entry name" value="TAT"/>
    <property type="match status" value="1"/>
</dbReference>
<feature type="compositionally biased region" description="Gly residues" evidence="1">
    <location>
        <begin position="754"/>
        <end position="791"/>
    </location>
</feature>
<evidence type="ECO:0000313" key="2">
    <source>
        <dbReference type="EMBL" id="GGC31746.1"/>
    </source>
</evidence>
<name>A0ABQ1LZG0_9MICO</name>
<evidence type="ECO:0000313" key="3">
    <source>
        <dbReference type="Proteomes" id="UP000632322"/>
    </source>
</evidence>
<dbReference type="RefSeq" id="WP_181270902.1">
    <property type="nucleotide sequence ID" value="NZ_BMJG01000003.1"/>
</dbReference>
<reference evidence="3" key="1">
    <citation type="journal article" date="2019" name="Int. J. Syst. Evol. Microbiol.">
        <title>The Global Catalogue of Microorganisms (GCM) 10K type strain sequencing project: providing services to taxonomists for standard genome sequencing and annotation.</title>
        <authorList>
            <consortium name="The Broad Institute Genomics Platform"/>
            <consortium name="The Broad Institute Genome Sequencing Center for Infectious Disease"/>
            <person name="Wu L."/>
            <person name="Ma J."/>
        </authorList>
    </citation>
    <scope>NUCLEOTIDE SEQUENCE [LARGE SCALE GENOMIC DNA]</scope>
    <source>
        <strain evidence="3">CGMCC 1.15472</strain>
    </source>
</reference>
<dbReference type="InterPro" id="IPR008557">
    <property type="entry name" value="PhoX"/>
</dbReference>
<proteinExistence type="predicted"/>
<dbReference type="PANTHER" id="PTHR35399">
    <property type="entry name" value="SLR8030 PROTEIN"/>
    <property type="match status" value="1"/>
</dbReference>